<evidence type="ECO:0000256" key="1">
    <source>
        <dbReference type="SAM" id="Phobius"/>
    </source>
</evidence>
<reference evidence="2" key="2">
    <citation type="journal article" date="2021" name="J Anim Sci Technol">
        <title>Complete genome sequence of Paenibacillus konkukensis sp. nov. SK3146 as a potential probiotic strain.</title>
        <authorList>
            <person name="Jung H.I."/>
            <person name="Park S."/>
            <person name="Niu K.M."/>
            <person name="Lee S.W."/>
            <person name="Kothari D."/>
            <person name="Yi K.J."/>
            <person name="Kim S.K."/>
        </authorList>
    </citation>
    <scope>NUCLEOTIDE SEQUENCE</scope>
    <source>
        <strain evidence="2">SK3146</strain>
    </source>
</reference>
<proteinExistence type="predicted"/>
<protein>
    <recommendedName>
        <fullName evidence="4">Polysaccharide biosynthesis protein</fullName>
    </recommendedName>
</protein>
<evidence type="ECO:0008006" key="4">
    <source>
        <dbReference type="Google" id="ProtNLM"/>
    </source>
</evidence>
<sequence>MDRSKLVFLNASVVFFTTIVNLVLGMIEVRLYLKTYGEQLNGLLQTGNQVLGYLSLIESGLCAAYLYSLYKPMGLQDYSKVSSLYVGFLKTMKRIVGKMLVAAVVISALYPFLIKDKSLEYGTMFSVFILLSLRIIMPYWFNIVPKYMIILKEQKYKAELISGMGSTLVFLIEIFLVLIWQPKIQILLIIGVLMNLLISILFKKLMKQLYANQIDFNVSPNYEPNKMSKDLLAHNVSALVFNSTNNIVLSMAGTLSQVFVYSAYNTVTSQVVSLIQRIIDGTSVTIGLKISRNETSSYFVYREILAGSFFIGGTITSVFIVMVNPFIGLWIGTKYELSNLDVCLFGLVLYANIILPSIYVARNAKGLFRESRNFTVVQALLNLIITLVLVPFMGITGALLGAVVARWFVGIPMNYQLVYKGVFPNEKSRWIEWFGNLLILSIVVILSYQLQLLVFHFFYENDLKSFVLQTFGVSGFSFCSFVIYYWATDKGFRGLVKRILKRAVR</sequence>
<feature type="transmembrane region" description="Helical" evidence="1">
    <location>
        <begin position="50"/>
        <end position="70"/>
    </location>
</feature>
<feature type="transmembrane region" description="Helical" evidence="1">
    <location>
        <begin position="7"/>
        <end position="27"/>
    </location>
</feature>
<evidence type="ECO:0000313" key="3">
    <source>
        <dbReference type="Proteomes" id="UP001057134"/>
    </source>
</evidence>
<feature type="transmembrane region" description="Helical" evidence="1">
    <location>
        <begin position="304"/>
        <end position="331"/>
    </location>
</feature>
<keyword evidence="1" id="KW-0812">Transmembrane</keyword>
<gene>
    <name evidence="2" type="ORF">SK3146_03580</name>
</gene>
<keyword evidence="1" id="KW-0472">Membrane</keyword>
<dbReference type="RefSeq" id="WP_249860109.1">
    <property type="nucleotide sequence ID" value="NZ_CP027059.1"/>
</dbReference>
<organism evidence="2 3">
    <name type="scientific">Paenibacillus konkukensis</name>
    <dbReference type="NCBI Taxonomy" id="2020716"/>
    <lineage>
        <taxon>Bacteria</taxon>
        <taxon>Bacillati</taxon>
        <taxon>Bacillota</taxon>
        <taxon>Bacilli</taxon>
        <taxon>Bacillales</taxon>
        <taxon>Paenibacillaceae</taxon>
        <taxon>Paenibacillus</taxon>
    </lineage>
</organism>
<evidence type="ECO:0000313" key="2">
    <source>
        <dbReference type="EMBL" id="UQZ84334.1"/>
    </source>
</evidence>
<feature type="transmembrane region" description="Helical" evidence="1">
    <location>
        <begin position="433"/>
        <end position="459"/>
    </location>
</feature>
<feature type="transmembrane region" description="Helical" evidence="1">
    <location>
        <begin position="380"/>
        <end position="409"/>
    </location>
</feature>
<name>A0ABY4RRI7_9BACL</name>
<reference evidence="2" key="1">
    <citation type="submission" date="2018-02" db="EMBL/GenBank/DDBJ databases">
        <authorList>
            <person name="Kim S.-K."/>
            <person name="Jung H.-I."/>
            <person name="Lee S.-W."/>
        </authorList>
    </citation>
    <scope>NUCLEOTIDE SEQUENCE</scope>
    <source>
        <strain evidence="2">SK3146</strain>
    </source>
</reference>
<feature type="transmembrane region" description="Helical" evidence="1">
    <location>
        <begin position="119"/>
        <end position="140"/>
    </location>
</feature>
<dbReference type="EMBL" id="CP027059">
    <property type="protein sequence ID" value="UQZ84334.1"/>
    <property type="molecule type" value="Genomic_DNA"/>
</dbReference>
<feature type="transmembrane region" description="Helical" evidence="1">
    <location>
        <begin position="95"/>
        <end position="113"/>
    </location>
</feature>
<keyword evidence="1" id="KW-1133">Transmembrane helix</keyword>
<feature type="transmembrane region" description="Helical" evidence="1">
    <location>
        <begin position="186"/>
        <end position="202"/>
    </location>
</feature>
<keyword evidence="3" id="KW-1185">Reference proteome</keyword>
<feature type="transmembrane region" description="Helical" evidence="1">
    <location>
        <begin position="466"/>
        <end position="487"/>
    </location>
</feature>
<feature type="transmembrane region" description="Helical" evidence="1">
    <location>
        <begin position="160"/>
        <end position="180"/>
    </location>
</feature>
<accession>A0ABY4RRI7</accession>
<dbReference type="Proteomes" id="UP001057134">
    <property type="component" value="Chromosome"/>
</dbReference>
<feature type="transmembrane region" description="Helical" evidence="1">
    <location>
        <begin position="337"/>
        <end position="359"/>
    </location>
</feature>